<dbReference type="GO" id="GO:0016987">
    <property type="term" value="F:sigma factor activity"/>
    <property type="evidence" value="ECO:0007669"/>
    <property type="project" value="UniProtKB-KW"/>
</dbReference>
<dbReference type="GeneID" id="82526796"/>
<feature type="domain" description="RNA polymerase sigma factor 70 region 4 type 2" evidence="4">
    <location>
        <begin position="67"/>
        <end position="111"/>
    </location>
</feature>
<evidence type="ECO:0000256" key="2">
    <source>
        <dbReference type="ARBA" id="ARBA00023082"/>
    </source>
</evidence>
<sequence length="142" mass="16254">MQTFSQKRHSFDTAEQWRAHILACIRNKAISALRKLSAMRNYTESKNEDDHEADATRALIEHETLDTLYAAIRMLPPDYRQLLKLSFEDGLKNAEIAATLGVAEITVKKRKVKLLEMLRRNMPDDIDLQTIALLLTTMLKAA</sequence>
<dbReference type="GO" id="GO:0003677">
    <property type="term" value="F:DNA binding"/>
    <property type="evidence" value="ECO:0007669"/>
    <property type="project" value="InterPro"/>
</dbReference>
<dbReference type="InterPro" id="IPR013324">
    <property type="entry name" value="RNA_pol_sigma_r3/r4-like"/>
</dbReference>
<protein>
    <submittedName>
        <fullName evidence="5">RNA polymerase sigma factor</fullName>
    </submittedName>
</protein>
<comment type="caution">
    <text evidence="5">The sequence shown here is derived from an EMBL/GenBank/DDBJ whole genome shotgun (WGS) entry which is preliminary data.</text>
</comment>
<dbReference type="Gene3D" id="1.10.10.10">
    <property type="entry name" value="Winged helix-like DNA-binding domain superfamily/Winged helix DNA-binding domain"/>
    <property type="match status" value="1"/>
</dbReference>
<evidence type="ECO:0000259" key="4">
    <source>
        <dbReference type="Pfam" id="PF08281"/>
    </source>
</evidence>
<gene>
    <name evidence="5" type="ORF">C5O23_10645</name>
</gene>
<dbReference type="InterPro" id="IPR014284">
    <property type="entry name" value="RNA_pol_sigma-70_dom"/>
</dbReference>
<dbReference type="Pfam" id="PF08281">
    <property type="entry name" value="Sigma70_r4_2"/>
    <property type="match status" value="1"/>
</dbReference>
<keyword evidence="2" id="KW-0731">Sigma factor</keyword>
<dbReference type="SUPFAM" id="SSF88659">
    <property type="entry name" value="Sigma3 and sigma4 domains of RNA polymerase sigma factors"/>
    <property type="match status" value="1"/>
</dbReference>
<keyword evidence="1" id="KW-0805">Transcription regulation</keyword>
<dbReference type="InterPro" id="IPR013249">
    <property type="entry name" value="RNA_pol_sigma70_r4_t2"/>
</dbReference>
<dbReference type="GO" id="GO:0006352">
    <property type="term" value="P:DNA-templated transcription initiation"/>
    <property type="evidence" value="ECO:0007669"/>
    <property type="project" value="InterPro"/>
</dbReference>
<dbReference type="PANTHER" id="PTHR43133:SF46">
    <property type="entry name" value="RNA POLYMERASE SIGMA-70 FACTOR ECF SUBFAMILY"/>
    <property type="match status" value="1"/>
</dbReference>
<dbReference type="InterPro" id="IPR039425">
    <property type="entry name" value="RNA_pol_sigma-70-like"/>
</dbReference>
<evidence type="ECO:0000256" key="3">
    <source>
        <dbReference type="ARBA" id="ARBA00023163"/>
    </source>
</evidence>
<keyword evidence="6" id="KW-1185">Reference proteome</keyword>
<organism evidence="5 6">
    <name type="scientific">Duncaniella muris</name>
    <dbReference type="NCBI Taxonomy" id="2094150"/>
    <lineage>
        <taxon>Bacteria</taxon>
        <taxon>Pseudomonadati</taxon>
        <taxon>Bacteroidota</taxon>
        <taxon>Bacteroidia</taxon>
        <taxon>Bacteroidales</taxon>
        <taxon>Muribaculaceae</taxon>
        <taxon>Duncaniella</taxon>
    </lineage>
</organism>
<reference evidence="6" key="1">
    <citation type="submission" date="2018-02" db="EMBL/GenBank/DDBJ databases">
        <authorList>
            <person name="Clavel T."/>
            <person name="Strowig T."/>
        </authorList>
    </citation>
    <scope>NUCLEOTIDE SEQUENCE [LARGE SCALE GENOMIC DNA]</scope>
    <source>
        <strain evidence="6">DSM 103720</strain>
    </source>
</reference>
<dbReference type="AlphaFoldDB" id="A0A2V1INS1"/>
<evidence type="ECO:0000313" key="5">
    <source>
        <dbReference type="EMBL" id="PWB01132.1"/>
    </source>
</evidence>
<evidence type="ECO:0000313" key="6">
    <source>
        <dbReference type="Proteomes" id="UP000244905"/>
    </source>
</evidence>
<dbReference type="PANTHER" id="PTHR43133">
    <property type="entry name" value="RNA POLYMERASE ECF-TYPE SIGMA FACTO"/>
    <property type="match status" value="1"/>
</dbReference>
<dbReference type="EMBL" id="PUEC01000025">
    <property type="protein sequence ID" value="PWB01132.1"/>
    <property type="molecule type" value="Genomic_DNA"/>
</dbReference>
<evidence type="ECO:0000256" key="1">
    <source>
        <dbReference type="ARBA" id="ARBA00023015"/>
    </source>
</evidence>
<accession>A0A2V1INS1</accession>
<name>A0A2V1INS1_9BACT</name>
<proteinExistence type="predicted"/>
<dbReference type="NCBIfam" id="TIGR02937">
    <property type="entry name" value="sigma70-ECF"/>
    <property type="match status" value="1"/>
</dbReference>
<dbReference type="InterPro" id="IPR036388">
    <property type="entry name" value="WH-like_DNA-bd_sf"/>
</dbReference>
<dbReference type="Proteomes" id="UP000244905">
    <property type="component" value="Unassembled WGS sequence"/>
</dbReference>
<dbReference type="RefSeq" id="WP_107032927.1">
    <property type="nucleotide sequence ID" value="NZ_PUEC01000025.1"/>
</dbReference>
<keyword evidence="3" id="KW-0804">Transcription</keyword>